<proteinExistence type="predicted"/>
<keyword evidence="15" id="KW-0233">DNA recombination</keyword>
<keyword evidence="7" id="KW-0255">Endonuclease</keyword>
<dbReference type="GO" id="GO:0005524">
    <property type="term" value="F:ATP binding"/>
    <property type="evidence" value="ECO:0007669"/>
    <property type="project" value="UniProtKB-KW"/>
</dbReference>
<feature type="compositionally biased region" description="Polar residues" evidence="17">
    <location>
        <begin position="655"/>
        <end position="668"/>
    </location>
</feature>
<keyword evidence="11" id="KW-0229">DNA integration</keyword>
<dbReference type="GO" id="GO:0006310">
    <property type="term" value="P:DNA recombination"/>
    <property type="evidence" value="ECO:0007669"/>
    <property type="project" value="UniProtKB-KW"/>
</dbReference>
<dbReference type="InterPro" id="IPR012337">
    <property type="entry name" value="RNaseH-like_sf"/>
</dbReference>
<feature type="region of interest" description="Disordered" evidence="17">
    <location>
        <begin position="267"/>
        <end position="309"/>
    </location>
</feature>
<evidence type="ECO:0000256" key="1">
    <source>
        <dbReference type="ARBA" id="ARBA00002180"/>
    </source>
</evidence>
<dbReference type="GO" id="GO:0015074">
    <property type="term" value="P:DNA integration"/>
    <property type="evidence" value="ECO:0007669"/>
    <property type="project" value="UniProtKB-KW"/>
</dbReference>
<feature type="compositionally biased region" description="Basic and acidic residues" evidence="17">
    <location>
        <begin position="707"/>
        <end position="717"/>
    </location>
</feature>
<feature type="compositionally biased region" description="Basic and acidic residues" evidence="17">
    <location>
        <begin position="290"/>
        <end position="300"/>
    </location>
</feature>
<evidence type="ECO:0000256" key="11">
    <source>
        <dbReference type="ARBA" id="ARBA00022908"/>
    </source>
</evidence>
<feature type="compositionally biased region" description="Polar residues" evidence="17">
    <location>
        <begin position="491"/>
        <end position="520"/>
    </location>
</feature>
<evidence type="ECO:0000313" key="19">
    <source>
        <dbReference type="EMBL" id="GEZ84709.1"/>
    </source>
</evidence>
<dbReference type="Pfam" id="PF00665">
    <property type="entry name" value="rve"/>
    <property type="match status" value="1"/>
</dbReference>
<dbReference type="Gene3D" id="3.30.420.10">
    <property type="entry name" value="Ribonuclease H-like superfamily/Ribonuclease H"/>
    <property type="match status" value="1"/>
</dbReference>
<keyword evidence="13" id="KW-0239">DNA-directed DNA polymerase</keyword>
<protein>
    <submittedName>
        <fullName evidence="19">Putative ribonuclease H-like domain-containing protein</fullName>
    </submittedName>
</protein>
<keyword evidence="5" id="KW-0479">Metal-binding</keyword>
<feature type="region of interest" description="Disordered" evidence="17">
    <location>
        <begin position="222"/>
        <end position="252"/>
    </location>
</feature>
<dbReference type="GO" id="GO:0003887">
    <property type="term" value="F:DNA-directed DNA polymerase activity"/>
    <property type="evidence" value="ECO:0007669"/>
    <property type="project" value="UniProtKB-KW"/>
</dbReference>
<dbReference type="PANTHER" id="PTHR42648">
    <property type="entry name" value="TRANSPOSASE, PUTATIVE-RELATED"/>
    <property type="match status" value="1"/>
</dbReference>
<feature type="region of interest" description="Disordered" evidence="17">
    <location>
        <begin position="636"/>
        <end position="668"/>
    </location>
</feature>
<dbReference type="PROSITE" id="PS50994">
    <property type="entry name" value="INTEGRASE"/>
    <property type="match status" value="1"/>
</dbReference>
<feature type="compositionally biased region" description="Basic and acidic residues" evidence="17">
    <location>
        <begin position="558"/>
        <end position="568"/>
    </location>
</feature>
<feature type="non-terminal residue" evidence="19">
    <location>
        <position position="1157"/>
    </location>
</feature>
<evidence type="ECO:0000256" key="17">
    <source>
        <dbReference type="SAM" id="MobiDB-lite"/>
    </source>
</evidence>
<keyword evidence="14" id="KW-0917">Virion maturation</keyword>
<dbReference type="GO" id="GO:0008233">
    <property type="term" value="F:peptidase activity"/>
    <property type="evidence" value="ECO:0007669"/>
    <property type="project" value="UniProtKB-KW"/>
</dbReference>
<comment type="caution">
    <text evidence="19">The sequence shown here is derived from an EMBL/GenBank/DDBJ whole genome shotgun (WGS) entry which is preliminary data.</text>
</comment>
<dbReference type="AlphaFoldDB" id="A0A699IQN5"/>
<dbReference type="PANTHER" id="PTHR42648:SF11">
    <property type="entry name" value="TRANSPOSON TY4-P GAG-POL POLYPROTEIN"/>
    <property type="match status" value="1"/>
</dbReference>
<evidence type="ECO:0000256" key="10">
    <source>
        <dbReference type="ARBA" id="ARBA00022842"/>
    </source>
</evidence>
<evidence type="ECO:0000256" key="2">
    <source>
        <dbReference type="ARBA" id="ARBA00022612"/>
    </source>
</evidence>
<evidence type="ECO:0000256" key="15">
    <source>
        <dbReference type="ARBA" id="ARBA00023172"/>
    </source>
</evidence>
<evidence type="ECO:0000256" key="3">
    <source>
        <dbReference type="ARBA" id="ARBA00022670"/>
    </source>
</evidence>
<dbReference type="InterPro" id="IPR001584">
    <property type="entry name" value="Integrase_cat-core"/>
</dbReference>
<accession>A0A699IQN5</accession>
<keyword evidence="10" id="KW-0460">Magnesium</keyword>
<feature type="region of interest" description="Disordered" evidence="17">
    <location>
        <begin position="535"/>
        <end position="579"/>
    </location>
</feature>
<evidence type="ECO:0000256" key="7">
    <source>
        <dbReference type="ARBA" id="ARBA00022759"/>
    </source>
</evidence>
<gene>
    <name evidence="19" type="ORF">Tci_556682</name>
</gene>
<evidence type="ECO:0000256" key="4">
    <source>
        <dbReference type="ARBA" id="ARBA00022722"/>
    </source>
</evidence>
<dbReference type="InterPro" id="IPR039537">
    <property type="entry name" value="Retrotran_Ty1/copia-like"/>
</dbReference>
<keyword evidence="9" id="KW-0067">ATP-binding</keyword>
<dbReference type="GO" id="GO:0004519">
    <property type="term" value="F:endonuclease activity"/>
    <property type="evidence" value="ECO:0007669"/>
    <property type="project" value="UniProtKB-KW"/>
</dbReference>
<feature type="domain" description="Integrase catalytic" evidence="18">
    <location>
        <begin position="978"/>
        <end position="1153"/>
    </location>
</feature>
<dbReference type="GO" id="GO:0006508">
    <property type="term" value="P:proteolysis"/>
    <property type="evidence" value="ECO:0007669"/>
    <property type="project" value="UniProtKB-KW"/>
</dbReference>
<organism evidence="19">
    <name type="scientific">Tanacetum cinerariifolium</name>
    <name type="common">Dalmatian daisy</name>
    <name type="synonym">Chrysanthemum cinerariifolium</name>
    <dbReference type="NCBI Taxonomy" id="118510"/>
    <lineage>
        <taxon>Eukaryota</taxon>
        <taxon>Viridiplantae</taxon>
        <taxon>Streptophyta</taxon>
        <taxon>Embryophyta</taxon>
        <taxon>Tracheophyta</taxon>
        <taxon>Spermatophyta</taxon>
        <taxon>Magnoliopsida</taxon>
        <taxon>eudicotyledons</taxon>
        <taxon>Gunneridae</taxon>
        <taxon>Pentapetalae</taxon>
        <taxon>asterids</taxon>
        <taxon>campanulids</taxon>
        <taxon>Asterales</taxon>
        <taxon>Asteraceae</taxon>
        <taxon>Asteroideae</taxon>
        <taxon>Anthemideae</taxon>
        <taxon>Anthemidinae</taxon>
        <taxon>Tanacetum</taxon>
    </lineage>
</organism>
<evidence type="ECO:0000256" key="16">
    <source>
        <dbReference type="SAM" id="Coils"/>
    </source>
</evidence>
<dbReference type="GO" id="GO:0046872">
    <property type="term" value="F:metal ion binding"/>
    <property type="evidence" value="ECO:0007669"/>
    <property type="project" value="UniProtKB-KW"/>
</dbReference>
<sequence length="1157" mass="129029">MLLKQYNTLEKHCISLELNNQLNTELFQRDNVSPSESAPNFADLFEINELKAQIQEKDTVILKLKEKIKSLRADDKESKVEDIETQNLELDHRVTKLTAENNHLKQTYKQLFDSIKSSRVQSKEQCDDLINKVNLKSVEVDAIPLVPKLRKNRTAHIDYLKHTLEEAATLRELVESERLLSPLNTPLVYACKYTRRIQELLMILQQTCPRITKLGTKPVAVTSKNQNQQIRRTPQITKSAKPSVETSTSLNIDSNTPVLSSTGVALASSASESKSKDNTKNNRIRRSLKKATETKLEDHPRKVKSSLHKANVVDSRASSSVINSVSNVNANLKCASCNGCLFADNHDKCVVEYINSVNACRKSKSANAPVNRKERVLVITALKEQLKGKAVLSKAVSLNPIDPAILQVEAVPLVPKLRRNRTAHIDYLKHTLEEAATLRELVESERLLSPLNTPLAYACKYTRRIQELLMILQQTCPRITELGTKPVAVTPKNQNQQVRRTSQITKSAKPSVDTSTSLNIDSNTPVLSSTGVALASSASESKSKDNTKNNRIRRSLKKAKETKLEDHPRKVKSSLRKASVVDSRASSSVIKSVSNVNANLKCASCNGCLFADNHDKCVVEYINSVNACRKSKSANAPVNRKNQTQQIRRTPQITKSAKPSVDTSTSLNIDSNTPVLSFTRVALASSASESKSKDNTKNNRIRRSLKKAKETKLEDHPRKVKSSLRKASVVDSRASSSVMKSVSNMNANLKCASCNGCLFADNHDKCVVEYVSSVNACRKSKSASAPVNRKVWKTTGKVFKTVGYKWTPTGRIFTLVGNVCPLTRIATAPIAPRREPIPLVQNTDKPVVTLVYTRKPRAKHVPNKMEPNKSWGSSSNVSTSITNCRLSKSSFGTVKFGNDHVAKITGYGDYQIGNVTISRVYYVEGLGHNLFSVGQFCDSDLEVAFCQHTCFICNLEGVDMLTGSRGTTSCAMGKSTKKSHKPKSEDTNQEKLYLLHMDLCGPMRVESVNGKKYILVIVDDYSRFTWVKFLRSKDETPMFIIKFLKMIQVWLKVPVRRIRTDNGTEFVNQTLRDYYEEVGISHETSVARSPQQNGVVKRRNRTLIEAACTILIYAQAPLFLWAEAVATACFTQSRSIIRLRHGKTPYELIHGKQLDLS</sequence>
<comment type="function">
    <text evidence="1">The aspartyl protease (PR) mediates the proteolytic cleavages of the Gag and Gag-Pol polyproteins after assembly of the VLP.</text>
</comment>
<evidence type="ECO:0000256" key="13">
    <source>
        <dbReference type="ARBA" id="ARBA00022932"/>
    </source>
</evidence>
<feature type="region of interest" description="Disordered" evidence="17">
    <location>
        <begin position="687"/>
        <end position="729"/>
    </location>
</feature>
<keyword evidence="13" id="KW-0808">Transferase</keyword>
<dbReference type="Pfam" id="PF22936">
    <property type="entry name" value="Pol_BBD"/>
    <property type="match status" value="1"/>
</dbReference>
<keyword evidence="4" id="KW-0540">Nuclease</keyword>
<evidence type="ECO:0000256" key="9">
    <source>
        <dbReference type="ARBA" id="ARBA00022840"/>
    </source>
</evidence>
<keyword evidence="13" id="KW-0548">Nucleotidyltransferase</keyword>
<dbReference type="EMBL" id="BKCJ010331704">
    <property type="protein sequence ID" value="GEZ84709.1"/>
    <property type="molecule type" value="Genomic_DNA"/>
</dbReference>
<feature type="region of interest" description="Disordered" evidence="17">
    <location>
        <begin position="487"/>
        <end position="520"/>
    </location>
</feature>
<dbReference type="GO" id="GO:0003676">
    <property type="term" value="F:nucleic acid binding"/>
    <property type="evidence" value="ECO:0007669"/>
    <property type="project" value="InterPro"/>
</dbReference>
<dbReference type="InterPro" id="IPR036397">
    <property type="entry name" value="RNaseH_sf"/>
</dbReference>
<keyword evidence="3" id="KW-0645">Protease</keyword>
<feature type="compositionally biased region" description="Low complexity" evidence="17">
    <location>
        <begin position="643"/>
        <end position="654"/>
    </location>
</feature>
<reference evidence="19" key="1">
    <citation type="journal article" date="2019" name="Sci. Rep.">
        <title>Draft genome of Tanacetum cinerariifolium, the natural source of mosquito coil.</title>
        <authorList>
            <person name="Yamashiro T."/>
            <person name="Shiraishi A."/>
            <person name="Satake H."/>
            <person name="Nakayama K."/>
        </authorList>
    </citation>
    <scope>NUCLEOTIDE SEQUENCE</scope>
</reference>
<name>A0A699IQN5_TANCI</name>
<evidence type="ECO:0000256" key="5">
    <source>
        <dbReference type="ARBA" id="ARBA00022723"/>
    </source>
</evidence>
<keyword evidence="8" id="KW-0378">Hydrolase</keyword>
<keyword evidence="16" id="KW-0175">Coiled coil</keyword>
<keyword evidence="2" id="KW-1188">Viral release from host cell</keyword>
<dbReference type="InterPro" id="IPR054722">
    <property type="entry name" value="PolX-like_BBD"/>
</dbReference>
<evidence type="ECO:0000259" key="18">
    <source>
        <dbReference type="PROSITE" id="PS50994"/>
    </source>
</evidence>
<keyword evidence="6" id="KW-0547">Nucleotide-binding</keyword>
<keyword evidence="12" id="KW-0695">RNA-directed DNA polymerase</keyword>
<evidence type="ECO:0000256" key="12">
    <source>
        <dbReference type="ARBA" id="ARBA00022918"/>
    </source>
</evidence>
<evidence type="ECO:0000256" key="14">
    <source>
        <dbReference type="ARBA" id="ARBA00023113"/>
    </source>
</evidence>
<dbReference type="GO" id="GO:0003964">
    <property type="term" value="F:RNA-directed DNA polymerase activity"/>
    <property type="evidence" value="ECO:0007669"/>
    <property type="project" value="UniProtKB-KW"/>
</dbReference>
<evidence type="ECO:0000256" key="6">
    <source>
        <dbReference type="ARBA" id="ARBA00022741"/>
    </source>
</evidence>
<feature type="coiled-coil region" evidence="16">
    <location>
        <begin position="47"/>
        <end position="100"/>
    </location>
</feature>
<evidence type="ECO:0000256" key="8">
    <source>
        <dbReference type="ARBA" id="ARBA00022801"/>
    </source>
</evidence>
<dbReference type="SUPFAM" id="SSF53098">
    <property type="entry name" value="Ribonuclease H-like"/>
    <property type="match status" value="1"/>
</dbReference>